<dbReference type="InterPro" id="IPR016032">
    <property type="entry name" value="Sig_transdc_resp-reg_C-effctor"/>
</dbReference>
<feature type="domain" description="OmpR/PhoB-type" evidence="9">
    <location>
        <begin position="126"/>
        <end position="222"/>
    </location>
</feature>
<dbReference type="InterPro" id="IPR011006">
    <property type="entry name" value="CheY-like_superfamily"/>
</dbReference>
<dbReference type="SUPFAM" id="SSF46894">
    <property type="entry name" value="C-terminal effector domain of the bipartite response regulators"/>
    <property type="match status" value="1"/>
</dbReference>
<dbReference type="Gene3D" id="3.40.50.2300">
    <property type="match status" value="1"/>
</dbReference>
<name>A0AA37J0G3_9FIRM</name>
<organism evidence="10 11">
    <name type="scientific">Faecalibacterium gallinarum</name>
    <dbReference type="NCBI Taxonomy" id="2903556"/>
    <lineage>
        <taxon>Bacteria</taxon>
        <taxon>Bacillati</taxon>
        <taxon>Bacillota</taxon>
        <taxon>Clostridia</taxon>
        <taxon>Eubacteriales</taxon>
        <taxon>Oscillospiraceae</taxon>
        <taxon>Faecalibacterium</taxon>
    </lineage>
</organism>
<keyword evidence="4" id="KW-0804">Transcription</keyword>
<gene>
    <name evidence="10" type="primary">rr01</name>
    <name evidence="10" type="ORF">JCM17207_21700</name>
</gene>
<evidence type="ECO:0000313" key="10">
    <source>
        <dbReference type="EMBL" id="GJN65545.1"/>
    </source>
</evidence>
<reference evidence="10" key="1">
    <citation type="journal article" date="2022" name="Int. J. Syst. Evol. Microbiol.">
        <title>Genome-based, phenotypic and chemotaxonomic classification of Faecalibacterium strains: proposal of three novel species Faecalibacterium duncaniae sp. nov., Faecalibacterium hattorii sp. nov. and Faecalibacterium gallinarum sp. nov. .</title>
        <authorList>
            <person name="Sakamoto M."/>
            <person name="Sakurai N."/>
            <person name="Tanno H."/>
            <person name="Iino T."/>
            <person name="Ohkuma M."/>
            <person name="Endo A."/>
        </authorList>
    </citation>
    <scope>NUCLEOTIDE SEQUENCE</scope>
    <source>
        <strain evidence="10">JCM 17207</strain>
    </source>
</reference>
<dbReference type="Proteomes" id="UP001055185">
    <property type="component" value="Unassembled WGS sequence"/>
</dbReference>
<dbReference type="InterPro" id="IPR036388">
    <property type="entry name" value="WH-like_DNA-bd_sf"/>
</dbReference>
<feature type="domain" description="Response regulatory" evidence="8">
    <location>
        <begin position="4"/>
        <end position="117"/>
    </location>
</feature>
<protein>
    <recommendedName>
        <fullName evidence="1">Stage 0 sporulation protein A homolog</fullName>
    </recommendedName>
</protein>
<evidence type="ECO:0000256" key="7">
    <source>
        <dbReference type="PROSITE-ProRule" id="PRU01091"/>
    </source>
</evidence>
<dbReference type="PROSITE" id="PS50110">
    <property type="entry name" value="RESPONSE_REGULATORY"/>
    <property type="match status" value="1"/>
</dbReference>
<comment type="function">
    <text evidence="5">May play the central regulatory role in sporulation. It may be an element of the effector pathway responsible for the activation of sporulation genes in response to nutritional stress. Spo0A may act in concert with spo0H (a sigma factor) to control the expression of some genes that are critical to the sporulation process.</text>
</comment>
<dbReference type="GO" id="GO:0000976">
    <property type="term" value="F:transcription cis-regulatory region binding"/>
    <property type="evidence" value="ECO:0007669"/>
    <property type="project" value="TreeGrafter"/>
</dbReference>
<dbReference type="EMBL" id="BQKV01000098">
    <property type="protein sequence ID" value="GJN65545.1"/>
    <property type="molecule type" value="Genomic_DNA"/>
</dbReference>
<comment type="caution">
    <text evidence="10">The sequence shown here is derived from an EMBL/GenBank/DDBJ whole genome shotgun (WGS) entry which is preliminary data.</text>
</comment>
<dbReference type="PANTHER" id="PTHR48111">
    <property type="entry name" value="REGULATOR OF RPOS"/>
    <property type="match status" value="1"/>
</dbReference>
<feature type="modified residue" description="4-aspartylphosphate" evidence="6">
    <location>
        <position position="53"/>
    </location>
</feature>
<dbReference type="GO" id="GO:0005829">
    <property type="term" value="C:cytosol"/>
    <property type="evidence" value="ECO:0007669"/>
    <property type="project" value="TreeGrafter"/>
</dbReference>
<evidence type="ECO:0000256" key="3">
    <source>
        <dbReference type="ARBA" id="ARBA00023125"/>
    </source>
</evidence>
<dbReference type="GO" id="GO:0032993">
    <property type="term" value="C:protein-DNA complex"/>
    <property type="evidence" value="ECO:0007669"/>
    <property type="project" value="TreeGrafter"/>
</dbReference>
<keyword evidence="6" id="KW-0597">Phosphoprotein</keyword>
<dbReference type="PANTHER" id="PTHR48111:SF43">
    <property type="entry name" value="STAGE 0 SPORULATION PROTEIN A HOMOLOG"/>
    <property type="match status" value="1"/>
</dbReference>
<evidence type="ECO:0000256" key="2">
    <source>
        <dbReference type="ARBA" id="ARBA00023015"/>
    </source>
</evidence>
<dbReference type="PROSITE" id="PS51755">
    <property type="entry name" value="OMPR_PHOB"/>
    <property type="match status" value="1"/>
</dbReference>
<dbReference type="Gene3D" id="1.10.10.10">
    <property type="entry name" value="Winged helix-like DNA-binding domain superfamily/Winged helix DNA-binding domain"/>
    <property type="match status" value="1"/>
</dbReference>
<sequence length="222" mass="24487">MPYKIFVVEDDPVIQAQLLTLLTGSGYQAAAVTDFSAVVPQIEAFAPHLLLLDIGLPGASGFELCAQIRSFSQIPIVFVTSSNTDLDELNSILLGGDAFLTKPYNPAILMAKIAALLRRAYPAAGEDILCWKGAVLHPESGKLEYQGRAVELTKNEQKILCYLFRHPGSICPRADLIDALWDDQLYIDDNALSVHMSRIREKLSSIGLEGFIQTKHRQGYRI</sequence>
<evidence type="ECO:0000256" key="4">
    <source>
        <dbReference type="ARBA" id="ARBA00023163"/>
    </source>
</evidence>
<keyword evidence="2" id="KW-0805">Transcription regulation</keyword>
<dbReference type="AlphaFoldDB" id="A0AA37J0G3"/>
<dbReference type="InterPro" id="IPR039420">
    <property type="entry name" value="WalR-like"/>
</dbReference>
<evidence type="ECO:0000256" key="6">
    <source>
        <dbReference type="PROSITE-ProRule" id="PRU00169"/>
    </source>
</evidence>
<proteinExistence type="predicted"/>
<evidence type="ECO:0000313" key="11">
    <source>
        <dbReference type="Proteomes" id="UP001055185"/>
    </source>
</evidence>
<dbReference type="SUPFAM" id="SSF52172">
    <property type="entry name" value="CheY-like"/>
    <property type="match status" value="1"/>
</dbReference>
<dbReference type="InterPro" id="IPR001867">
    <property type="entry name" value="OmpR/PhoB-type_DNA-bd"/>
</dbReference>
<keyword evidence="11" id="KW-1185">Reference proteome</keyword>
<dbReference type="SMART" id="SM00862">
    <property type="entry name" value="Trans_reg_C"/>
    <property type="match status" value="1"/>
</dbReference>
<dbReference type="Pfam" id="PF00486">
    <property type="entry name" value="Trans_reg_C"/>
    <property type="match status" value="1"/>
</dbReference>
<dbReference type="GO" id="GO:0006355">
    <property type="term" value="P:regulation of DNA-templated transcription"/>
    <property type="evidence" value="ECO:0007669"/>
    <property type="project" value="InterPro"/>
</dbReference>
<evidence type="ECO:0000256" key="5">
    <source>
        <dbReference type="ARBA" id="ARBA00024867"/>
    </source>
</evidence>
<evidence type="ECO:0000259" key="8">
    <source>
        <dbReference type="PROSITE" id="PS50110"/>
    </source>
</evidence>
<dbReference type="GO" id="GO:0000156">
    <property type="term" value="F:phosphorelay response regulator activity"/>
    <property type="evidence" value="ECO:0007669"/>
    <property type="project" value="TreeGrafter"/>
</dbReference>
<dbReference type="CDD" id="cd00383">
    <property type="entry name" value="trans_reg_C"/>
    <property type="match status" value="1"/>
</dbReference>
<dbReference type="RefSeq" id="WP_238317760.1">
    <property type="nucleotide sequence ID" value="NZ_BQKV01000098.1"/>
</dbReference>
<dbReference type="SMART" id="SM00448">
    <property type="entry name" value="REC"/>
    <property type="match status" value="1"/>
</dbReference>
<dbReference type="Pfam" id="PF00072">
    <property type="entry name" value="Response_reg"/>
    <property type="match status" value="1"/>
</dbReference>
<dbReference type="InterPro" id="IPR001789">
    <property type="entry name" value="Sig_transdc_resp-reg_receiver"/>
</dbReference>
<keyword evidence="3 7" id="KW-0238">DNA-binding</keyword>
<evidence type="ECO:0000259" key="9">
    <source>
        <dbReference type="PROSITE" id="PS51755"/>
    </source>
</evidence>
<evidence type="ECO:0000256" key="1">
    <source>
        <dbReference type="ARBA" id="ARBA00018672"/>
    </source>
</evidence>
<feature type="DNA-binding region" description="OmpR/PhoB-type" evidence="7">
    <location>
        <begin position="126"/>
        <end position="222"/>
    </location>
</feature>
<accession>A0AA37J0G3</accession>